<accession>A0A1U7D5Y5</accession>
<organism evidence="2 3">
    <name type="scientific">Salipiger profundus</name>
    <dbReference type="NCBI Taxonomy" id="1229727"/>
    <lineage>
        <taxon>Bacteria</taxon>
        <taxon>Pseudomonadati</taxon>
        <taxon>Pseudomonadota</taxon>
        <taxon>Alphaproteobacteria</taxon>
        <taxon>Rhodobacterales</taxon>
        <taxon>Roseobacteraceae</taxon>
        <taxon>Salipiger</taxon>
    </lineage>
</organism>
<dbReference type="AlphaFoldDB" id="A0A1U7D5Y5"/>
<dbReference type="KEGG" id="tpro:Ga0080559_TMP2737"/>
<proteinExistence type="predicted"/>
<dbReference type="STRING" id="1229727.Ga0080559_TMP2737"/>
<feature type="chain" id="PRO_5010561921" evidence="1">
    <location>
        <begin position="21"/>
        <end position="83"/>
    </location>
</feature>
<dbReference type="OrthoDB" id="7866522at2"/>
<evidence type="ECO:0000313" key="3">
    <source>
        <dbReference type="Proteomes" id="UP000186559"/>
    </source>
</evidence>
<keyword evidence="3" id="KW-1185">Reference proteome</keyword>
<evidence type="ECO:0000313" key="2">
    <source>
        <dbReference type="EMBL" id="APX23533.1"/>
    </source>
</evidence>
<keyword evidence="1" id="KW-0732">Signal</keyword>
<sequence precursor="true">MTRLIALTITAAFASVAAFAASDAMTTDAPEVIEIEVSADELASCQEGLREAAEIPAVTDAGTPIFFDRTEDMPRVACVVTEA</sequence>
<gene>
    <name evidence="2" type="ORF">Ga0080559_TMP2737</name>
</gene>
<name>A0A1U7D5Y5_9RHOB</name>
<dbReference type="RefSeq" id="WP_076623555.1">
    <property type="nucleotide sequence ID" value="NZ_BMEW01000009.1"/>
</dbReference>
<dbReference type="Proteomes" id="UP000186559">
    <property type="component" value="Chromosome"/>
</dbReference>
<evidence type="ECO:0000256" key="1">
    <source>
        <dbReference type="SAM" id="SignalP"/>
    </source>
</evidence>
<reference evidence="2 3" key="1">
    <citation type="submission" date="2016-03" db="EMBL/GenBank/DDBJ databases">
        <title>Deep-sea bacteria in the southern Pacific.</title>
        <authorList>
            <person name="Tang K."/>
        </authorList>
    </citation>
    <scope>NUCLEOTIDE SEQUENCE [LARGE SCALE GENOMIC DNA]</scope>
    <source>
        <strain evidence="2 3">JLT2016</strain>
    </source>
</reference>
<dbReference type="EMBL" id="CP014796">
    <property type="protein sequence ID" value="APX23533.1"/>
    <property type="molecule type" value="Genomic_DNA"/>
</dbReference>
<protein>
    <submittedName>
        <fullName evidence="2">Uncharacterized protein</fullName>
    </submittedName>
</protein>
<feature type="signal peptide" evidence="1">
    <location>
        <begin position="1"/>
        <end position="20"/>
    </location>
</feature>